<accession>M0LRK0</accession>
<dbReference type="AlphaFoldDB" id="M0LRK0"/>
<protein>
    <submittedName>
        <fullName evidence="2">Uncharacterized protein</fullName>
    </submittedName>
</protein>
<gene>
    <name evidence="2" type="ORF">C445_06120</name>
</gene>
<proteinExistence type="predicted"/>
<dbReference type="InParanoid" id="M0LRK0"/>
<evidence type="ECO:0000313" key="3">
    <source>
        <dbReference type="Proteomes" id="UP000011555"/>
    </source>
</evidence>
<evidence type="ECO:0000256" key="1">
    <source>
        <dbReference type="SAM" id="MobiDB-lite"/>
    </source>
</evidence>
<sequence length="164" mass="19104">MEKPEGEFEPCQSQPSNGVRAIVWLRFDSRTRTFCGERPREPRKSSEDRIRENAVFRAKRGRKRSTVVRFSHPDFLTTNGHEESIVRSRPDLFATNESVSYRNHRRLVLERFRDGVAILRVLCRLLRAWSHVLPAAERKKGESITEEPTPLDSDESETAEFPPR</sequence>
<dbReference type="STRING" id="358396.CHINAEXTREME_02875"/>
<keyword evidence="3" id="KW-1185">Reference proteome</keyword>
<dbReference type="EMBL" id="AOLZ01000029">
    <property type="protein sequence ID" value="EMA35049.1"/>
    <property type="molecule type" value="Genomic_DNA"/>
</dbReference>
<feature type="region of interest" description="Disordered" evidence="1">
    <location>
        <begin position="137"/>
        <end position="164"/>
    </location>
</feature>
<name>M0LRK0_NATLA</name>
<organism evidence="2 3">
    <name type="scientific">Natronobacterium lacisalsi AJ5</name>
    <dbReference type="NCBI Taxonomy" id="358396"/>
    <lineage>
        <taxon>Archaea</taxon>
        <taxon>Methanobacteriati</taxon>
        <taxon>Methanobacteriota</taxon>
        <taxon>Stenosarchaea group</taxon>
        <taxon>Halobacteria</taxon>
        <taxon>Halobacteriales</taxon>
        <taxon>Natrialbaceae</taxon>
        <taxon>Natronobacterium</taxon>
    </lineage>
</organism>
<evidence type="ECO:0000313" key="2">
    <source>
        <dbReference type="EMBL" id="EMA35049.1"/>
    </source>
</evidence>
<reference evidence="2 3" key="1">
    <citation type="journal article" date="2014" name="PLoS Genet.">
        <title>Phylogenetically driven sequencing of extremely halophilic archaea reveals strategies for static and dynamic osmo-response.</title>
        <authorList>
            <person name="Becker E.A."/>
            <person name="Seitzer P.M."/>
            <person name="Tritt A."/>
            <person name="Larsen D."/>
            <person name="Krusor M."/>
            <person name="Yao A.I."/>
            <person name="Wu D."/>
            <person name="Madern D."/>
            <person name="Eisen J.A."/>
            <person name="Darling A.E."/>
            <person name="Facciotti M.T."/>
        </authorList>
    </citation>
    <scope>NUCLEOTIDE SEQUENCE [LARGE SCALE GENOMIC DNA]</scope>
    <source>
        <strain evidence="2 3">AJ5</strain>
    </source>
</reference>
<comment type="caution">
    <text evidence="2">The sequence shown here is derived from an EMBL/GenBank/DDBJ whole genome shotgun (WGS) entry which is preliminary data.</text>
</comment>
<dbReference type="Proteomes" id="UP000011555">
    <property type="component" value="Unassembled WGS sequence"/>
</dbReference>